<dbReference type="InterPro" id="IPR012341">
    <property type="entry name" value="6hp_glycosidase-like_sf"/>
</dbReference>
<dbReference type="PANTHER" id="PTHR15108">
    <property type="entry name" value="N-ACYLGLUCOSAMINE-2-EPIMERASE"/>
    <property type="match status" value="1"/>
</dbReference>
<evidence type="ECO:0000256" key="4">
    <source>
        <dbReference type="HAMAP-Rule" id="MF_00929"/>
    </source>
</evidence>
<name>A0A7J5U4W6_9BACT</name>
<comment type="catalytic activity">
    <reaction evidence="1 4">
        <text>D-cellobiose = beta-D-glucosyl-(1-&gt;4)-D-mannopyranose</text>
        <dbReference type="Rhea" id="RHEA:23384"/>
        <dbReference type="ChEBI" id="CHEBI:17057"/>
        <dbReference type="ChEBI" id="CHEBI:47931"/>
        <dbReference type="EC" id="5.1.3.11"/>
    </reaction>
</comment>
<dbReference type="Gene3D" id="1.50.10.10">
    <property type="match status" value="1"/>
</dbReference>
<protein>
    <recommendedName>
        <fullName evidence="4">Cellobiose 2-epimerase</fullName>
        <shortName evidence="4">CE</shortName>
        <ecNumber evidence="4">5.1.3.11</ecNumber>
    </recommendedName>
</protein>
<evidence type="ECO:0000256" key="2">
    <source>
        <dbReference type="ARBA" id="ARBA00008558"/>
    </source>
</evidence>
<evidence type="ECO:0000313" key="6">
    <source>
        <dbReference type="Proteomes" id="UP000488299"/>
    </source>
</evidence>
<sequence length="422" mass="48278">MTPPDLRLWQHELEQELKAILSYWQRYAPDPVNGGFYGTVGYDNQPRPNAEKGVVLNSRILWTFSAAARHTGHYEQYLPTAKRAFDYLDAHFRDRQYGGVYWMVDAKGQVGSSPGTDDSKQLYGQAFAVYGLSEYYRVTKHEPALAFAQEVYRAMVKHAFDTDPARKGGYFEGFARDWGPARQYAISRKDNGESKTMNTHLHILEAYVSLLRVWPDAGLKTEVRGLLNNFLGQIINPRTHRMILFQGDNWETRRPGISYGHDIEASWLLLEAAEVLHEADLLTRVRKESVLMARAALSGVDPDGGMNYEYEGPDEDKPTQSRELKAAHWNRERSWWVMAEAMVGFMNAFQLTKEPRFLEQSAASWAYTKKHLLDLKNGEWFMGVDPAGQVRGSTKISPWKCPYHNGRACIEMSERIGKLIDK</sequence>
<comment type="function">
    <text evidence="4">Catalyzes the reversible epimerization of cellobiose to 4-O-beta-D-glucopyranosyl-D-mannose (Glc-Man).</text>
</comment>
<dbReference type="Pfam" id="PF07221">
    <property type="entry name" value="GlcNAc_2-epim"/>
    <property type="match status" value="1"/>
</dbReference>
<dbReference type="HAMAP" id="MF_00929">
    <property type="entry name" value="Cellobiose_2_epim"/>
    <property type="match status" value="1"/>
</dbReference>
<dbReference type="SUPFAM" id="SSF48208">
    <property type="entry name" value="Six-hairpin glycosidases"/>
    <property type="match status" value="1"/>
</dbReference>
<organism evidence="5 6">
    <name type="scientific">Rudanella paleaurantiibacter</name>
    <dbReference type="NCBI Taxonomy" id="2614655"/>
    <lineage>
        <taxon>Bacteria</taxon>
        <taxon>Pseudomonadati</taxon>
        <taxon>Bacteroidota</taxon>
        <taxon>Cytophagia</taxon>
        <taxon>Cytophagales</taxon>
        <taxon>Cytophagaceae</taxon>
        <taxon>Rudanella</taxon>
    </lineage>
</organism>
<dbReference type="EMBL" id="WELI01000001">
    <property type="protein sequence ID" value="KAB7732882.1"/>
    <property type="molecule type" value="Genomic_DNA"/>
</dbReference>
<proteinExistence type="inferred from homology"/>
<evidence type="ECO:0000256" key="3">
    <source>
        <dbReference type="ARBA" id="ARBA00023235"/>
    </source>
</evidence>
<dbReference type="EC" id="5.1.3.11" evidence="4"/>
<dbReference type="AlphaFoldDB" id="A0A7J5U4W6"/>
<comment type="similarity">
    <text evidence="4">Belongs to the cellobiose 2-epimerase family.</text>
</comment>
<dbReference type="Proteomes" id="UP000488299">
    <property type="component" value="Unassembled WGS sequence"/>
</dbReference>
<dbReference type="GO" id="GO:0005975">
    <property type="term" value="P:carbohydrate metabolic process"/>
    <property type="evidence" value="ECO:0007669"/>
    <property type="project" value="InterPro"/>
</dbReference>
<dbReference type="InterPro" id="IPR028584">
    <property type="entry name" value="Cellobiose_2_epim"/>
</dbReference>
<dbReference type="RefSeq" id="WP_152122561.1">
    <property type="nucleotide sequence ID" value="NZ_WELI01000001.1"/>
</dbReference>
<keyword evidence="3 4" id="KW-0413">Isomerase</keyword>
<dbReference type="InterPro" id="IPR010819">
    <property type="entry name" value="AGE/CE"/>
</dbReference>
<gene>
    <name evidence="5" type="ORF">F5984_02730</name>
</gene>
<reference evidence="5 6" key="1">
    <citation type="submission" date="2019-10" db="EMBL/GenBank/DDBJ databases">
        <title>Rudanella paleaurantiibacter sp. nov., isolated from sludge.</title>
        <authorList>
            <person name="Xu S.Q."/>
        </authorList>
    </citation>
    <scope>NUCLEOTIDE SEQUENCE [LARGE SCALE GENOMIC DNA]</scope>
    <source>
        <strain evidence="5 6">HX-22-17</strain>
    </source>
</reference>
<dbReference type="GO" id="GO:0047736">
    <property type="term" value="F:cellobiose epimerase activity"/>
    <property type="evidence" value="ECO:0007669"/>
    <property type="project" value="UniProtKB-UniRule"/>
</dbReference>
<comment type="caution">
    <text evidence="5">The sequence shown here is derived from an EMBL/GenBank/DDBJ whole genome shotgun (WGS) entry which is preliminary data.</text>
</comment>
<comment type="similarity">
    <text evidence="2">Belongs to the N-acylglucosamine 2-epimerase family.</text>
</comment>
<evidence type="ECO:0000256" key="1">
    <source>
        <dbReference type="ARBA" id="ARBA00001470"/>
    </source>
</evidence>
<accession>A0A7J5U4W6</accession>
<keyword evidence="6" id="KW-1185">Reference proteome</keyword>
<dbReference type="InterPro" id="IPR008928">
    <property type="entry name" value="6-hairpin_glycosidase_sf"/>
</dbReference>
<evidence type="ECO:0000313" key="5">
    <source>
        <dbReference type="EMBL" id="KAB7732882.1"/>
    </source>
</evidence>